<protein>
    <submittedName>
        <fullName evidence="2">Uncharacterized protein</fullName>
    </submittedName>
</protein>
<dbReference type="EMBL" id="CAKLCB010000295">
    <property type="protein sequence ID" value="CAH0519395.1"/>
    <property type="molecule type" value="Genomic_DNA"/>
</dbReference>
<evidence type="ECO:0000256" key="1">
    <source>
        <dbReference type="SAM" id="MobiDB-lite"/>
    </source>
</evidence>
<keyword evidence="3" id="KW-1185">Reference proteome</keyword>
<sequence length="266" mass="30898">MTFVRKEAIFMFENTKHEETKRGSKLAQFINTFPKSTTTKLTVDQEYWLSCGKHPREVFREIGLDELFLGLLEYRYRKRLLVWSRMVNEFNLIYRGVELTIRSLFPIKDKLYVKILFGRRDKPLGSDSLAEKLLYQMIDVLPSTSSLPEQVYDLFGLTDRGIKDLESPQMMEWLMYMELHHPRVPPMSVLDIKYGHENLDKFLRDAQPFKSVMTTKRIREGDRQAEGIDQEKQGFKITEKGNDEIDGGETAGALSLPASKKAQTSS</sequence>
<name>A0ABN8D1X5_9STRA</name>
<reference evidence="2 3" key="1">
    <citation type="submission" date="2021-11" db="EMBL/GenBank/DDBJ databases">
        <authorList>
            <person name="Islam A."/>
            <person name="Islam S."/>
            <person name="Flora M.S."/>
            <person name="Rahman M."/>
            <person name="Ziaur R.M."/>
            <person name="Epstein J.H."/>
            <person name="Hassan M."/>
            <person name="Klassen M."/>
            <person name="Woodard K."/>
            <person name="Webb A."/>
            <person name="Webby R.J."/>
            <person name="El Zowalaty M.E."/>
        </authorList>
    </citation>
    <scope>NUCLEOTIDE SEQUENCE [LARGE SCALE GENOMIC DNA]</scope>
    <source>
        <strain evidence="2">Pbs1</strain>
    </source>
</reference>
<proteinExistence type="predicted"/>
<dbReference type="Proteomes" id="UP001158986">
    <property type="component" value="Unassembled WGS sequence"/>
</dbReference>
<gene>
    <name evidence="2" type="ORF">PBS001_LOCUS5923</name>
</gene>
<evidence type="ECO:0000313" key="3">
    <source>
        <dbReference type="Proteomes" id="UP001158986"/>
    </source>
</evidence>
<accession>A0ABN8D1X5</accession>
<evidence type="ECO:0000313" key="2">
    <source>
        <dbReference type="EMBL" id="CAH0519395.1"/>
    </source>
</evidence>
<feature type="region of interest" description="Disordered" evidence="1">
    <location>
        <begin position="221"/>
        <end position="266"/>
    </location>
</feature>
<organism evidence="2 3">
    <name type="scientific">Peronospora belbahrii</name>
    <dbReference type="NCBI Taxonomy" id="622444"/>
    <lineage>
        <taxon>Eukaryota</taxon>
        <taxon>Sar</taxon>
        <taxon>Stramenopiles</taxon>
        <taxon>Oomycota</taxon>
        <taxon>Peronosporomycetes</taxon>
        <taxon>Peronosporales</taxon>
        <taxon>Peronosporaceae</taxon>
        <taxon>Peronospora</taxon>
    </lineage>
</organism>
<feature type="compositionally biased region" description="Basic and acidic residues" evidence="1">
    <location>
        <begin position="221"/>
        <end position="243"/>
    </location>
</feature>
<comment type="caution">
    <text evidence="2">The sequence shown here is derived from an EMBL/GenBank/DDBJ whole genome shotgun (WGS) entry which is preliminary data.</text>
</comment>